<reference evidence="1 2" key="1">
    <citation type="submission" date="2015-12" db="EMBL/GenBank/DDBJ databases">
        <title>Draft genome of the nematode, Onchocerca flexuosa.</title>
        <authorList>
            <person name="Mitreva M."/>
        </authorList>
    </citation>
    <scope>NUCLEOTIDE SEQUENCE [LARGE SCALE GENOMIC DNA]</scope>
    <source>
        <strain evidence="1">Red Deer</strain>
    </source>
</reference>
<keyword evidence="2" id="KW-1185">Reference proteome</keyword>
<organism evidence="3">
    <name type="scientific">Onchocerca flexuosa</name>
    <dbReference type="NCBI Taxonomy" id="387005"/>
    <lineage>
        <taxon>Eukaryota</taxon>
        <taxon>Metazoa</taxon>
        <taxon>Ecdysozoa</taxon>
        <taxon>Nematoda</taxon>
        <taxon>Chromadorea</taxon>
        <taxon>Rhabditida</taxon>
        <taxon>Spirurina</taxon>
        <taxon>Spiruromorpha</taxon>
        <taxon>Filarioidea</taxon>
        <taxon>Onchocercidae</taxon>
        <taxon>Onchocerca</taxon>
    </lineage>
</organism>
<accession>A0A183HP89</accession>
<reference evidence="3" key="2">
    <citation type="submission" date="2016-06" db="UniProtKB">
        <authorList>
            <consortium name="WormBaseParasite"/>
        </authorList>
    </citation>
    <scope>IDENTIFICATION</scope>
</reference>
<protein>
    <submittedName>
        <fullName evidence="1 3">Uncharacterized protein</fullName>
    </submittedName>
</protein>
<proteinExistence type="predicted"/>
<gene>
    <name evidence="1" type="ORF">X798_07429</name>
</gene>
<dbReference type="EMBL" id="KZ270710">
    <property type="protein sequence ID" value="OZC05597.1"/>
    <property type="molecule type" value="Genomic_DNA"/>
</dbReference>
<sequence length="176" mass="18265">MPSLVPMNVSGTPPIVTTTATTTDLLQTSQGKIAVTNNLMNNSMLISRSTPYASHQITPGSNMLARYSGIDQMHIDEHHQLIQNSGSVGGSGSGSDLLMTVGGQLSGLGGTGVPVTNTLNSYTTTDIAATNSSLLNISGNGKLGYSGTSGINYDGLLKSYQQTSGTLREVHFLNSD</sequence>
<name>A0A183HP89_9BILA</name>
<dbReference type="AlphaFoldDB" id="A0A183HP89"/>
<evidence type="ECO:0000313" key="2">
    <source>
        <dbReference type="Proteomes" id="UP000242913"/>
    </source>
</evidence>
<dbReference type="OrthoDB" id="4158657at2759"/>
<evidence type="ECO:0000313" key="1">
    <source>
        <dbReference type="EMBL" id="OZC05597.1"/>
    </source>
</evidence>
<evidence type="ECO:0000313" key="3">
    <source>
        <dbReference type="WBParaSite" id="OFLC_0000930001-mRNA-1"/>
    </source>
</evidence>
<dbReference type="STRING" id="387005.A0A183HP89"/>
<dbReference type="Proteomes" id="UP000242913">
    <property type="component" value="Unassembled WGS sequence"/>
</dbReference>
<dbReference type="WBParaSite" id="OFLC_0000930001-mRNA-1">
    <property type="protein sequence ID" value="OFLC_0000930001-mRNA-1"/>
    <property type="gene ID" value="OFLC_0000930001"/>
</dbReference>